<dbReference type="Pfam" id="PF00491">
    <property type="entry name" value="Arginase"/>
    <property type="match status" value="1"/>
</dbReference>
<dbReference type="PROSITE" id="PS01053">
    <property type="entry name" value="ARGINASE_1"/>
    <property type="match status" value="1"/>
</dbReference>
<sequence length="283" mass="31895">MKTNKNIQNFIGCDKEYEEADIVLFGAPYDGTTSYRPGTRFAAKAMRMESSLGFETYSPYQDKDLTQISVFDHGDLVLPYGGPEQILDIISDFTRDVIKDNKIPIMIGGEHLVTLGTIRPIVEKYPDLHIIHFDAHTDLRHEFFDKELSHATVMRRVWDLVGDGKIFQMGIRSGDKTEFEWAKEHLYQNKYNCNDIDYIIEKTKGKPVYVTIDLDVLDPSVFPGTGTPEPGGIDFTTLLNCILKMSELNIVGADINELSPHYDPSGASTAVAIKTLRELLLVL</sequence>
<organism evidence="6 7">
    <name type="scientific">Proteiniborus ethanoligenes</name>
    <dbReference type="NCBI Taxonomy" id="415015"/>
    <lineage>
        <taxon>Bacteria</taxon>
        <taxon>Bacillati</taxon>
        <taxon>Bacillota</taxon>
        <taxon>Clostridia</taxon>
        <taxon>Eubacteriales</taxon>
        <taxon>Proteiniborus</taxon>
    </lineage>
</organism>
<dbReference type="NCBIfam" id="TIGR01230">
    <property type="entry name" value="agmatinase"/>
    <property type="match status" value="1"/>
</dbReference>
<dbReference type="InterPro" id="IPR020855">
    <property type="entry name" value="Ureohydrolase_Mn_BS"/>
</dbReference>
<dbReference type="PANTHER" id="PTHR11358">
    <property type="entry name" value="ARGINASE/AGMATINASE"/>
    <property type="match status" value="1"/>
</dbReference>
<proteinExistence type="inferred from homology"/>
<evidence type="ECO:0000256" key="4">
    <source>
        <dbReference type="PIRSR" id="PIRSR036979-1"/>
    </source>
</evidence>
<accession>A0A1H3Q3S4</accession>
<keyword evidence="4" id="KW-0464">Manganese</keyword>
<dbReference type="OrthoDB" id="9788689at2"/>
<feature type="binding site" evidence="4">
    <location>
        <position position="111"/>
    </location>
    <ligand>
        <name>Mn(2+)</name>
        <dbReference type="ChEBI" id="CHEBI:29035"/>
        <label>1</label>
    </ligand>
</feature>
<evidence type="ECO:0000256" key="1">
    <source>
        <dbReference type="ARBA" id="ARBA00009227"/>
    </source>
</evidence>
<dbReference type="GO" id="GO:0033389">
    <property type="term" value="P:putrescine biosynthetic process from arginine, via agmatine"/>
    <property type="evidence" value="ECO:0007669"/>
    <property type="project" value="TreeGrafter"/>
</dbReference>
<evidence type="ECO:0000256" key="5">
    <source>
        <dbReference type="RuleBase" id="RU003684"/>
    </source>
</evidence>
<evidence type="ECO:0000256" key="3">
    <source>
        <dbReference type="ARBA" id="ARBA00022801"/>
    </source>
</evidence>
<feature type="binding site" evidence="4">
    <location>
        <position position="213"/>
    </location>
    <ligand>
        <name>Mn(2+)</name>
        <dbReference type="ChEBI" id="CHEBI:29035"/>
        <label>1</label>
    </ligand>
</feature>
<protein>
    <submittedName>
        <fullName evidence="6">Agmatinase</fullName>
    </submittedName>
</protein>
<keyword evidence="3 5" id="KW-0378">Hydrolase</keyword>
<feature type="binding site" evidence="4">
    <location>
        <position position="138"/>
    </location>
    <ligand>
        <name>Mn(2+)</name>
        <dbReference type="ChEBI" id="CHEBI:29035"/>
        <label>1</label>
    </ligand>
</feature>
<keyword evidence="7" id="KW-1185">Reference proteome</keyword>
<dbReference type="AlphaFoldDB" id="A0A1H3Q3S4"/>
<keyword evidence="2 4" id="KW-0479">Metal-binding</keyword>
<dbReference type="RefSeq" id="WP_091730060.1">
    <property type="nucleotide sequence ID" value="NZ_FNQE01000018.1"/>
</dbReference>
<dbReference type="Proteomes" id="UP000198625">
    <property type="component" value="Unassembled WGS sequence"/>
</dbReference>
<feature type="binding site" evidence="4">
    <location>
        <position position="134"/>
    </location>
    <ligand>
        <name>Mn(2+)</name>
        <dbReference type="ChEBI" id="CHEBI:29035"/>
        <label>1</label>
    </ligand>
</feature>
<dbReference type="STRING" id="415015.SAMN05660462_01785"/>
<dbReference type="PIRSF" id="PIRSF036979">
    <property type="entry name" value="Arginase"/>
    <property type="match status" value="1"/>
</dbReference>
<evidence type="ECO:0000313" key="6">
    <source>
        <dbReference type="EMBL" id="SDZ08182.1"/>
    </source>
</evidence>
<evidence type="ECO:0000313" key="7">
    <source>
        <dbReference type="Proteomes" id="UP000198625"/>
    </source>
</evidence>
<dbReference type="EMBL" id="FNQE01000018">
    <property type="protein sequence ID" value="SDZ08182.1"/>
    <property type="molecule type" value="Genomic_DNA"/>
</dbReference>
<dbReference type="GO" id="GO:0046872">
    <property type="term" value="F:metal ion binding"/>
    <property type="evidence" value="ECO:0007669"/>
    <property type="project" value="UniProtKB-KW"/>
</dbReference>
<dbReference type="InterPro" id="IPR006035">
    <property type="entry name" value="Ureohydrolase"/>
</dbReference>
<feature type="binding site" evidence="4">
    <location>
        <position position="136"/>
    </location>
    <ligand>
        <name>Mn(2+)</name>
        <dbReference type="ChEBI" id="CHEBI:29035"/>
        <label>1</label>
    </ligand>
</feature>
<evidence type="ECO:0000256" key="2">
    <source>
        <dbReference type="ARBA" id="ARBA00022723"/>
    </source>
</evidence>
<name>A0A1H3Q3S4_9FIRM</name>
<dbReference type="SUPFAM" id="SSF52768">
    <property type="entry name" value="Arginase/deacetylase"/>
    <property type="match status" value="1"/>
</dbReference>
<reference evidence="6 7" key="1">
    <citation type="submission" date="2016-10" db="EMBL/GenBank/DDBJ databases">
        <authorList>
            <person name="de Groot N.N."/>
        </authorList>
    </citation>
    <scope>NUCLEOTIDE SEQUENCE [LARGE SCALE GENOMIC DNA]</scope>
    <source>
        <strain evidence="6 7">DSM 21650</strain>
    </source>
</reference>
<gene>
    <name evidence="6" type="ORF">SAMN05660462_01785</name>
</gene>
<dbReference type="InterPro" id="IPR005925">
    <property type="entry name" value="Agmatinase-rel"/>
</dbReference>
<dbReference type="PROSITE" id="PS51409">
    <property type="entry name" value="ARGINASE_2"/>
    <property type="match status" value="1"/>
</dbReference>
<comment type="similarity">
    <text evidence="1">Belongs to the arginase family. Agmatinase subfamily.</text>
</comment>
<dbReference type="CDD" id="cd11593">
    <property type="entry name" value="Agmatinase-like_2"/>
    <property type="match status" value="1"/>
</dbReference>
<comment type="cofactor">
    <cofactor evidence="4">
        <name>Mn(2+)</name>
        <dbReference type="ChEBI" id="CHEBI:29035"/>
    </cofactor>
    <text evidence="4">Binds 2 manganese ions per subunit.</text>
</comment>
<dbReference type="GO" id="GO:0008783">
    <property type="term" value="F:agmatinase activity"/>
    <property type="evidence" value="ECO:0007669"/>
    <property type="project" value="TreeGrafter"/>
</dbReference>
<feature type="binding site" evidence="4">
    <location>
        <position position="215"/>
    </location>
    <ligand>
        <name>Mn(2+)</name>
        <dbReference type="ChEBI" id="CHEBI:29035"/>
        <label>1</label>
    </ligand>
</feature>
<dbReference type="PANTHER" id="PTHR11358:SF26">
    <property type="entry name" value="GUANIDINO ACID HYDROLASE, MITOCHONDRIAL"/>
    <property type="match status" value="1"/>
</dbReference>
<dbReference type="Gene3D" id="3.40.800.10">
    <property type="entry name" value="Ureohydrolase domain"/>
    <property type="match status" value="1"/>
</dbReference>
<dbReference type="InterPro" id="IPR023696">
    <property type="entry name" value="Ureohydrolase_dom_sf"/>
</dbReference>